<gene>
    <name evidence="1" type="ORF">AB0A88_32005</name>
</gene>
<reference evidence="1 2" key="1">
    <citation type="submission" date="2024-06" db="EMBL/GenBank/DDBJ databases">
        <title>The Natural Products Discovery Center: Release of the First 8490 Sequenced Strains for Exploring Actinobacteria Biosynthetic Diversity.</title>
        <authorList>
            <person name="Kalkreuter E."/>
            <person name="Kautsar S.A."/>
            <person name="Yang D."/>
            <person name="Bader C.D."/>
            <person name="Teijaro C.N."/>
            <person name="Fluegel L."/>
            <person name="Davis C.M."/>
            <person name="Simpson J.R."/>
            <person name="Lauterbach L."/>
            <person name="Steele A.D."/>
            <person name="Gui C."/>
            <person name="Meng S."/>
            <person name="Li G."/>
            <person name="Viehrig K."/>
            <person name="Ye F."/>
            <person name="Su P."/>
            <person name="Kiefer A.F."/>
            <person name="Nichols A."/>
            <person name="Cepeda A.J."/>
            <person name="Yan W."/>
            <person name="Fan B."/>
            <person name="Jiang Y."/>
            <person name="Adhikari A."/>
            <person name="Zheng C.-J."/>
            <person name="Schuster L."/>
            <person name="Cowan T.M."/>
            <person name="Smanski M.J."/>
            <person name="Chevrette M.G."/>
            <person name="De Carvalho L.P.S."/>
            <person name="Shen B."/>
        </authorList>
    </citation>
    <scope>NUCLEOTIDE SEQUENCE [LARGE SCALE GENOMIC DNA]</scope>
    <source>
        <strain evidence="1 2">NPDC045974</strain>
    </source>
</reference>
<dbReference type="EMBL" id="JBEZAE010000029">
    <property type="protein sequence ID" value="MEU7074727.1"/>
    <property type="molecule type" value="Genomic_DNA"/>
</dbReference>
<evidence type="ECO:0000313" key="2">
    <source>
        <dbReference type="Proteomes" id="UP001551329"/>
    </source>
</evidence>
<proteinExistence type="predicted"/>
<keyword evidence="2" id="KW-1185">Reference proteome</keyword>
<name>A0ABV3CIW9_9ACTN</name>
<accession>A0ABV3CIW9</accession>
<sequence length="57" mass="6073">MGCNCGGKKTLTDYKVTLRHDGSTVTVTHEQGGLVAVRQLLAKSQSGGTYRAVPRPK</sequence>
<comment type="caution">
    <text evidence="1">The sequence shown here is derived from an EMBL/GenBank/DDBJ whole genome shotgun (WGS) entry which is preliminary data.</text>
</comment>
<protein>
    <submittedName>
        <fullName evidence="1">Uncharacterized protein</fullName>
    </submittedName>
</protein>
<dbReference type="RefSeq" id="WP_358477238.1">
    <property type="nucleotide sequence ID" value="NZ_JBEZAE010000029.1"/>
</dbReference>
<organism evidence="1 2">
    <name type="scientific">Streptomyces narbonensis</name>
    <dbReference type="NCBI Taxonomy" id="67333"/>
    <lineage>
        <taxon>Bacteria</taxon>
        <taxon>Bacillati</taxon>
        <taxon>Actinomycetota</taxon>
        <taxon>Actinomycetes</taxon>
        <taxon>Kitasatosporales</taxon>
        <taxon>Streptomycetaceae</taxon>
        <taxon>Streptomyces</taxon>
    </lineage>
</organism>
<dbReference type="Proteomes" id="UP001551329">
    <property type="component" value="Unassembled WGS sequence"/>
</dbReference>
<evidence type="ECO:0000313" key="1">
    <source>
        <dbReference type="EMBL" id="MEU7074727.1"/>
    </source>
</evidence>